<dbReference type="PANTHER" id="PTHR41710:SF2">
    <property type="entry name" value="GLYCOSYL TRANSFERASE FAMILY 39_83 DOMAIN-CONTAINING PROTEIN"/>
    <property type="match status" value="1"/>
</dbReference>
<gene>
    <name evidence="3" type="ORF">EGH21_17660</name>
</gene>
<feature type="transmembrane region" description="Helical" evidence="1">
    <location>
        <begin position="355"/>
        <end position="377"/>
    </location>
</feature>
<keyword evidence="4" id="KW-1185">Reference proteome</keyword>
<dbReference type="InterPro" id="IPR016950">
    <property type="entry name" value="Manno-Trfase_MA4085_prd"/>
</dbReference>
<comment type="caution">
    <text evidence="3">The sequence shown here is derived from an EMBL/GenBank/DDBJ whole genome shotgun (WGS) entry which is preliminary data.</text>
</comment>
<feature type="transmembrane region" description="Helical" evidence="1">
    <location>
        <begin position="88"/>
        <end position="108"/>
    </location>
</feature>
<dbReference type="EMBL" id="RKLR01000008">
    <property type="protein sequence ID" value="MBX0324856.1"/>
    <property type="molecule type" value="Genomic_DNA"/>
</dbReference>
<dbReference type="InterPro" id="IPR019962">
    <property type="entry name" value="CHP03663"/>
</dbReference>
<evidence type="ECO:0000259" key="2">
    <source>
        <dbReference type="Pfam" id="PF13231"/>
    </source>
</evidence>
<feature type="transmembrane region" description="Helical" evidence="1">
    <location>
        <begin position="389"/>
        <end position="411"/>
    </location>
</feature>
<sequence length="573" mass="63694">MDWSDGRLIPERRVPRTLIAVVAITAGALVARLVGLGQRVFHWDEGRVGYWTLRYMESGVFEYRPIIHGPFLPLVNSQVFTLIGPSDFSARLVVALVGGLLPAAAWLFREHLRDSELVALALLLAANPLLLYYSRFMRNDVLLATFMLFTIGFGVRLYDTRKPRYLYASAGVFGLGFTTKENALLFPIVWLGAIGLLLDYRLVMARYRDRDWQAILSEHVARIVHGVRGWGIHSIGSTGLFVVLVMFFYAPRPGVWRAFTRPTLFPAVIETATIGTWDKIYTTWISGEGNAYLPYLGDFLETLAFGAAPLGLLAVAGFLANRYAAETPREFVAFAGYWGFASILGYPLATDIKAPWTTINAIVPLAIPAAVGAGLLYRRARRAIVSGNSLDSSLTVLLVLVVVGGIAVPAVDVAYLNSSSETNKEVLQWAQPSNEMKPTLQNMMVISAAHDGTDVLFYGTRNPTNEDEVLFYVSNESSLRQPPPGGPNWHSRLPLPWYLERVNATVMSTSPEMNPTELREDAPPIVIAYSWDQEALAPNLPGYTVYQHDFKLWDEEIVIFIDNTHPADHEARE</sequence>
<accession>A0AAW4PW60</accession>
<feature type="transmembrane region" description="Helical" evidence="1">
    <location>
        <begin position="17"/>
        <end position="35"/>
    </location>
</feature>
<organism evidence="3 4">
    <name type="scientific">Haloarcula rubra</name>
    <dbReference type="NCBI Taxonomy" id="2487747"/>
    <lineage>
        <taxon>Archaea</taxon>
        <taxon>Methanobacteriati</taxon>
        <taxon>Methanobacteriota</taxon>
        <taxon>Stenosarchaea group</taxon>
        <taxon>Halobacteria</taxon>
        <taxon>Halobacteriales</taxon>
        <taxon>Haloarculaceae</taxon>
        <taxon>Haloarcula</taxon>
    </lineage>
</organism>
<dbReference type="NCBIfam" id="TIGR03663">
    <property type="entry name" value="flippase activity-associated protein Agl23"/>
    <property type="match status" value="1"/>
</dbReference>
<keyword evidence="1" id="KW-0812">Transmembrane</keyword>
<feature type="transmembrane region" description="Helical" evidence="1">
    <location>
        <begin position="299"/>
        <end position="319"/>
    </location>
</feature>
<feature type="transmembrane region" description="Helical" evidence="1">
    <location>
        <begin position="117"/>
        <end position="135"/>
    </location>
</feature>
<keyword evidence="1" id="KW-1133">Transmembrane helix</keyword>
<feature type="transmembrane region" description="Helical" evidence="1">
    <location>
        <begin position="141"/>
        <end position="158"/>
    </location>
</feature>
<feature type="transmembrane region" description="Helical" evidence="1">
    <location>
        <begin position="331"/>
        <end position="349"/>
    </location>
</feature>
<dbReference type="PANTHER" id="PTHR41710">
    <property type="entry name" value="GLYCOSYL TRANSFERASE, FAMILY 39"/>
    <property type="match status" value="1"/>
</dbReference>
<proteinExistence type="predicted"/>
<dbReference type="PIRSF" id="PIRSF030218">
    <property type="entry name" value="Mannosyltr_MA4085_prd"/>
    <property type="match status" value="1"/>
</dbReference>
<dbReference type="RefSeq" id="WP_220619773.1">
    <property type="nucleotide sequence ID" value="NZ_RKLR01000008.1"/>
</dbReference>
<feature type="transmembrane region" description="Helical" evidence="1">
    <location>
        <begin position="186"/>
        <end position="203"/>
    </location>
</feature>
<evidence type="ECO:0000256" key="1">
    <source>
        <dbReference type="SAM" id="Phobius"/>
    </source>
</evidence>
<reference evidence="3 4" key="1">
    <citation type="submission" date="2021-06" db="EMBL/GenBank/DDBJ databases">
        <title>Halomicroarcula sp. a new haloarchaeum isolated from saline soil.</title>
        <authorList>
            <person name="Duran-Viseras A."/>
            <person name="Sanchez-Porro C."/>
            <person name="Ventosa A."/>
        </authorList>
    </citation>
    <scope>NUCLEOTIDE SEQUENCE [LARGE SCALE GENOMIC DNA]</scope>
    <source>
        <strain evidence="3 4">F13</strain>
    </source>
</reference>
<dbReference type="Proteomes" id="UP001430377">
    <property type="component" value="Unassembled WGS sequence"/>
</dbReference>
<protein>
    <submittedName>
        <fullName evidence="3">TIGR03663 family protein</fullName>
    </submittedName>
</protein>
<dbReference type="Pfam" id="PF13231">
    <property type="entry name" value="PMT_2"/>
    <property type="match status" value="1"/>
</dbReference>
<feature type="transmembrane region" description="Helical" evidence="1">
    <location>
        <begin position="230"/>
        <end position="250"/>
    </location>
</feature>
<name>A0AAW4PW60_9EURY</name>
<evidence type="ECO:0000313" key="4">
    <source>
        <dbReference type="Proteomes" id="UP001430377"/>
    </source>
</evidence>
<feature type="domain" description="Glycosyltransferase RgtA/B/C/D-like" evidence="2">
    <location>
        <begin position="68"/>
        <end position="192"/>
    </location>
</feature>
<dbReference type="AlphaFoldDB" id="A0AAW4PW60"/>
<dbReference type="InterPro" id="IPR038731">
    <property type="entry name" value="RgtA/B/C-like"/>
</dbReference>
<evidence type="ECO:0000313" key="3">
    <source>
        <dbReference type="EMBL" id="MBX0324856.1"/>
    </source>
</evidence>
<keyword evidence="1" id="KW-0472">Membrane</keyword>